<keyword evidence="1" id="KW-1133">Transmembrane helix</keyword>
<dbReference type="Proteomes" id="UP000190162">
    <property type="component" value="Unassembled WGS sequence"/>
</dbReference>
<keyword evidence="1" id="KW-0812">Transmembrane</keyword>
<proteinExistence type="predicted"/>
<evidence type="ECO:0000313" key="2">
    <source>
        <dbReference type="EMBL" id="SKA50397.1"/>
    </source>
</evidence>
<feature type="transmembrane region" description="Helical" evidence="1">
    <location>
        <begin position="12"/>
        <end position="30"/>
    </location>
</feature>
<sequence length="88" mass="9432">MQQHSARLPSLFQVFAALGLFLLLAFSFTAKLNLPIQLALYIGWFVVIGLGIRLGHRYKDLEHAATQGISNGLGAVLILLAVGSLVGT</sequence>
<name>A0A1T4UCI4_9GAMM</name>
<accession>A0A1T4UCI4</accession>
<dbReference type="EMBL" id="FUXU01000012">
    <property type="protein sequence ID" value="SKA50397.1"/>
    <property type="molecule type" value="Genomic_DNA"/>
</dbReference>
<gene>
    <name evidence="2" type="ORF">SAMN02745132_01397</name>
</gene>
<dbReference type="AlphaFoldDB" id="A0A1T4UCI4"/>
<dbReference type="PANTHER" id="PTHR33451">
    <property type="entry name" value="MALATE-2H(+)/NA(+)-LACTATE ANTIPORTER"/>
    <property type="match status" value="1"/>
</dbReference>
<organism evidence="2 3">
    <name type="scientific">Enterovibrio nigricans DSM 22720</name>
    <dbReference type="NCBI Taxonomy" id="1121868"/>
    <lineage>
        <taxon>Bacteria</taxon>
        <taxon>Pseudomonadati</taxon>
        <taxon>Pseudomonadota</taxon>
        <taxon>Gammaproteobacteria</taxon>
        <taxon>Vibrionales</taxon>
        <taxon>Vibrionaceae</taxon>
        <taxon>Enterovibrio</taxon>
    </lineage>
</organism>
<dbReference type="PANTHER" id="PTHR33451:SF3">
    <property type="entry name" value="MALATE-2H(+)_NA(+)-LACTATE ANTIPORTER"/>
    <property type="match status" value="1"/>
</dbReference>
<keyword evidence="3" id="KW-1185">Reference proteome</keyword>
<feature type="transmembrane region" description="Helical" evidence="1">
    <location>
        <begin position="68"/>
        <end position="87"/>
    </location>
</feature>
<evidence type="ECO:0000313" key="3">
    <source>
        <dbReference type="Proteomes" id="UP000190162"/>
    </source>
</evidence>
<feature type="transmembrane region" description="Helical" evidence="1">
    <location>
        <begin position="36"/>
        <end position="56"/>
    </location>
</feature>
<protein>
    <submittedName>
        <fullName evidence="2">Na+:H+ antiporter, NhaC family</fullName>
    </submittedName>
</protein>
<dbReference type="InterPro" id="IPR052180">
    <property type="entry name" value="NhaC_Na-H+_Antiporter"/>
</dbReference>
<evidence type="ECO:0000256" key="1">
    <source>
        <dbReference type="SAM" id="Phobius"/>
    </source>
</evidence>
<reference evidence="3" key="1">
    <citation type="submission" date="2017-02" db="EMBL/GenBank/DDBJ databases">
        <authorList>
            <person name="Varghese N."/>
            <person name="Submissions S."/>
        </authorList>
    </citation>
    <scope>NUCLEOTIDE SEQUENCE [LARGE SCALE GENOMIC DNA]</scope>
    <source>
        <strain evidence="3">DSM 22720</strain>
    </source>
</reference>
<keyword evidence="1" id="KW-0472">Membrane</keyword>